<dbReference type="Pfam" id="PF02954">
    <property type="entry name" value="HTH_8"/>
    <property type="match status" value="1"/>
</dbReference>
<evidence type="ECO:0000259" key="7">
    <source>
        <dbReference type="PROSITE" id="PS50045"/>
    </source>
</evidence>
<comment type="caution">
    <text evidence="9">The sequence shown here is derived from an EMBL/GenBank/DDBJ whole genome shotgun (WGS) entry which is preliminary data.</text>
</comment>
<dbReference type="GO" id="GO:0000160">
    <property type="term" value="P:phosphorelay signal transduction system"/>
    <property type="evidence" value="ECO:0007669"/>
    <property type="project" value="InterPro"/>
</dbReference>
<evidence type="ECO:0000256" key="5">
    <source>
        <dbReference type="ARBA" id="ARBA00023163"/>
    </source>
</evidence>
<dbReference type="Pfam" id="PF00072">
    <property type="entry name" value="Response_reg"/>
    <property type="match status" value="1"/>
</dbReference>
<dbReference type="Gene3D" id="3.40.50.2300">
    <property type="match status" value="1"/>
</dbReference>
<dbReference type="GO" id="GO:0043565">
    <property type="term" value="F:sequence-specific DNA binding"/>
    <property type="evidence" value="ECO:0007669"/>
    <property type="project" value="InterPro"/>
</dbReference>
<dbReference type="InterPro" id="IPR025662">
    <property type="entry name" value="Sigma_54_int_dom_ATP-bd_1"/>
</dbReference>
<dbReference type="InterPro" id="IPR025943">
    <property type="entry name" value="Sigma_54_int_dom_ATP-bd_2"/>
</dbReference>
<keyword evidence="2" id="KW-0067">ATP-binding</keyword>
<dbReference type="GO" id="GO:0006355">
    <property type="term" value="P:regulation of DNA-templated transcription"/>
    <property type="evidence" value="ECO:0007669"/>
    <property type="project" value="InterPro"/>
</dbReference>
<dbReference type="FunFam" id="3.40.50.300:FF:000006">
    <property type="entry name" value="DNA-binding transcriptional regulator NtrC"/>
    <property type="match status" value="1"/>
</dbReference>
<dbReference type="Proteomes" id="UP000321514">
    <property type="component" value="Unassembled WGS sequence"/>
</dbReference>
<evidence type="ECO:0000256" key="3">
    <source>
        <dbReference type="ARBA" id="ARBA00023015"/>
    </source>
</evidence>
<dbReference type="Gene3D" id="3.40.50.300">
    <property type="entry name" value="P-loop containing nucleotide triphosphate hydrolases"/>
    <property type="match status" value="1"/>
</dbReference>
<dbReference type="Gene3D" id="1.10.8.60">
    <property type="match status" value="1"/>
</dbReference>
<organism evidence="9 10">
    <name type="scientific">Myxococcus fulvus</name>
    <dbReference type="NCBI Taxonomy" id="33"/>
    <lineage>
        <taxon>Bacteria</taxon>
        <taxon>Pseudomonadati</taxon>
        <taxon>Myxococcota</taxon>
        <taxon>Myxococcia</taxon>
        <taxon>Myxococcales</taxon>
        <taxon>Cystobacterineae</taxon>
        <taxon>Myxococcaceae</taxon>
        <taxon>Myxococcus</taxon>
    </lineage>
</organism>
<dbReference type="SMART" id="SM00382">
    <property type="entry name" value="AAA"/>
    <property type="match status" value="1"/>
</dbReference>
<dbReference type="PROSITE" id="PS50110">
    <property type="entry name" value="RESPONSE_REGULATORY"/>
    <property type="match status" value="1"/>
</dbReference>
<keyword evidence="4" id="KW-0238">DNA-binding</keyword>
<dbReference type="SUPFAM" id="SSF46689">
    <property type="entry name" value="Homeodomain-like"/>
    <property type="match status" value="1"/>
</dbReference>
<dbReference type="InterPro" id="IPR011006">
    <property type="entry name" value="CheY-like_superfamily"/>
</dbReference>
<reference evidence="9 10" key="1">
    <citation type="submission" date="2019-07" db="EMBL/GenBank/DDBJ databases">
        <title>Whole genome shotgun sequence of Myxococcus fulvus NBRC 100333.</title>
        <authorList>
            <person name="Hosoyama A."/>
            <person name="Uohara A."/>
            <person name="Ohji S."/>
            <person name="Ichikawa N."/>
        </authorList>
    </citation>
    <scope>NUCLEOTIDE SEQUENCE [LARGE SCALE GENOMIC DNA]</scope>
    <source>
        <strain evidence="9 10">NBRC 100333</strain>
    </source>
</reference>
<dbReference type="STRING" id="1334629.MFUL124B02_00975"/>
<protein>
    <submittedName>
        <fullName evidence="9">Alginate biosynthesis transcriptional regulatory protein AlgB</fullName>
    </submittedName>
</protein>
<evidence type="ECO:0000313" key="10">
    <source>
        <dbReference type="Proteomes" id="UP000321514"/>
    </source>
</evidence>
<dbReference type="InterPro" id="IPR001789">
    <property type="entry name" value="Sig_transdc_resp-reg_receiver"/>
</dbReference>
<dbReference type="InterPro" id="IPR003593">
    <property type="entry name" value="AAA+_ATPase"/>
</dbReference>
<dbReference type="Gene3D" id="1.10.10.60">
    <property type="entry name" value="Homeodomain-like"/>
    <property type="match status" value="1"/>
</dbReference>
<dbReference type="SUPFAM" id="SSF52540">
    <property type="entry name" value="P-loop containing nucleoside triphosphate hydrolases"/>
    <property type="match status" value="1"/>
</dbReference>
<keyword evidence="1" id="KW-0547">Nucleotide-binding</keyword>
<dbReference type="InterPro" id="IPR058031">
    <property type="entry name" value="AAA_lid_NorR"/>
</dbReference>
<evidence type="ECO:0000256" key="6">
    <source>
        <dbReference type="PROSITE-ProRule" id="PRU00169"/>
    </source>
</evidence>
<evidence type="ECO:0000256" key="1">
    <source>
        <dbReference type="ARBA" id="ARBA00022741"/>
    </source>
</evidence>
<dbReference type="SMART" id="SM00448">
    <property type="entry name" value="REC"/>
    <property type="match status" value="1"/>
</dbReference>
<dbReference type="GO" id="GO:0005524">
    <property type="term" value="F:ATP binding"/>
    <property type="evidence" value="ECO:0007669"/>
    <property type="project" value="UniProtKB-KW"/>
</dbReference>
<dbReference type="InterPro" id="IPR025944">
    <property type="entry name" value="Sigma_54_int_dom_CS"/>
</dbReference>
<dbReference type="PROSITE" id="PS00675">
    <property type="entry name" value="SIGMA54_INTERACT_1"/>
    <property type="match status" value="1"/>
</dbReference>
<dbReference type="PROSITE" id="PS00676">
    <property type="entry name" value="SIGMA54_INTERACT_2"/>
    <property type="match status" value="1"/>
</dbReference>
<dbReference type="PROSITE" id="PS50045">
    <property type="entry name" value="SIGMA54_INTERACT_4"/>
    <property type="match status" value="1"/>
</dbReference>
<dbReference type="Pfam" id="PF00158">
    <property type="entry name" value="Sigma54_activat"/>
    <property type="match status" value="1"/>
</dbReference>
<name>A0A511T2X4_MYXFU</name>
<dbReference type="PANTHER" id="PTHR32071:SF113">
    <property type="entry name" value="ALGINATE BIOSYNTHESIS TRANSCRIPTIONAL REGULATORY PROTEIN ALGB"/>
    <property type="match status" value="1"/>
</dbReference>
<dbReference type="CDD" id="cd00009">
    <property type="entry name" value="AAA"/>
    <property type="match status" value="1"/>
</dbReference>
<dbReference type="EMBL" id="BJXR01000026">
    <property type="protein sequence ID" value="GEN07963.1"/>
    <property type="molecule type" value="Genomic_DNA"/>
</dbReference>
<keyword evidence="3" id="KW-0805">Transcription regulation</keyword>
<dbReference type="InterPro" id="IPR002078">
    <property type="entry name" value="Sigma_54_int"/>
</dbReference>
<keyword evidence="5" id="KW-0804">Transcription</keyword>
<proteinExistence type="predicted"/>
<evidence type="ECO:0000256" key="2">
    <source>
        <dbReference type="ARBA" id="ARBA00022840"/>
    </source>
</evidence>
<sequence>MDARMEPAPVSGERPMRVLVVDDERNIRHTLRVCLEGFGCEVREAATPEAALAALAQGPADLAFVDLKLGTASGLDLLPRLLAESPNLDVVLITAYATFDTAVEAVRRGARDYLPKPFTPAQIRHVLDRSREHRALSSQLESLEGQLAQAVPEATLDTASPVMHAAIGLVSRAATADAAVLLRGESGTGKGVLARALHSMSVRRRRPFVTVNCPTLSEQLLASELFGHVRGAFTGAVKDQPGRVEQAEGGTLFLDEIAEMSPSLQAQLLRFLQEKQFERLGEGRTRKADVRVVAATNRDLEKDVAEGRFREDLFYRLNVIEVKLPSLRERPEDLLALARRFVAFFAKTGQRPVTPELSPATEKMLLAYPWPGNVRELRNAIERALIVWPAGVLEPQAFPDRIAAAAGTVVALGGPHTLEEVEREHTLRVMASAPTLDEAAKVLGIDASTLWRKRKKYESGDKADS</sequence>
<evidence type="ECO:0000259" key="8">
    <source>
        <dbReference type="PROSITE" id="PS50110"/>
    </source>
</evidence>
<feature type="modified residue" description="4-aspartylphosphate" evidence="6">
    <location>
        <position position="66"/>
    </location>
</feature>
<dbReference type="PROSITE" id="PS00688">
    <property type="entry name" value="SIGMA54_INTERACT_3"/>
    <property type="match status" value="1"/>
</dbReference>
<feature type="domain" description="Sigma-54 factor interaction" evidence="7">
    <location>
        <begin position="156"/>
        <end position="386"/>
    </location>
</feature>
<accession>A0A511T2X4</accession>
<evidence type="ECO:0000313" key="9">
    <source>
        <dbReference type="EMBL" id="GEN07963.1"/>
    </source>
</evidence>
<evidence type="ECO:0000256" key="4">
    <source>
        <dbReference type="ARBA" id="ARBA00023125"/>
    </source>
</evidence>
<gene>
    <name evidence="9" type="primary">algB</name>
    <name evidence="9" type="ORF">MFU01_30000</name>
</gene>
<feature type="domain" description="Response regulatory" evidence="8">
    <location>
        <begin position="17"/>
        <end position="131"/>
    </location>
</feature>
<dbReference type="PANTHER" id="PTHR32071">
    <property type="entry name" value="TRANSCRIPTIONAL REGULATORY PROTEIN"/>
    <property type="match status" value="1"/>
</dbReference>
<dbReference type="InterPro" id="IPR002197">
    <property type="entry name" value="HTH_Fis"/>
</dbReference>
<dbReference type="AlphaFoldDB" id="A0A511T2X4"/>
<dbReference type="InterPro" id="IPR027417">
    <property type="entry name" value="P-loop_NTPase"/>
</dbReference>
<dbReference type="SUPFAM" id="SSF52172">
    <property type="entry name" value="CheY-like"/>
    <property type="match status" value="1"/>
</dbReference>
<dbReference type="InterPro" id="IPR009057">
    <property type="entry name" value="Homeodomain-like_sf"/>
</dbReference>
<keyword evidence="6" id="KW-0597">Phosphoprotein</keyword>
<dbReference type="Pfam" id="PF25601">
    <property type="entry name" value="AAA_lid_14"/>
    <property type="match status" value="1"/>
</dbReference>